<dbReference type="Gene3D" id="3.40.630.10">
    <property type="entry name" value="Zn peptidases"/>
    <property type="match status" value="1"/>
</dbReference>
<reference evidence="1 2" key="1">
    <citation type="submission" date="2020-08" db="EMBL/GenBank/DDBJ databases">
        <title>Complete Genome Sequence of Effusibacillus dendaii Strain skT53, Isolated from Farmland soil.</title>
        <authorList>
            <person name="Konishi T."/>
            <person name="Kawasaki H."/>
        </authorList>
    </citation>
    <scope>NUCLEOTIDE SEQUENCE [LARGE SCALE GENOMIC DNA]</scope>
    <source>
        <strain evidence="2">skT53</strain>
    </source>
</reference>
<dbReference type="Proteomes" id="UP000593802">
    <property type="component" value="Chromosome"/>
</dbReference>
<name>A0A7I8DJK9_9BACL</name>
<accession>A0A7I8DJK9</accession>
<dbReference type="EMBL" id="AP023366">
    <property type="protein sequence ID" value="BCJ88041.1"/>
    <property type="molecule type" value="Genomic_DNA"/>
</dbReference>
<organism evidence="1 2">
    <name type="scientific">Effusibacillus dendaii</name>
    <dbReference type="NCBI Taxonomy" id="2743772"/>
    <lineage>
        <taxon>Bacteria</taxon>
        <taxon>Bacillati</taxon>
        <taxon>Bacillota</taxon>
        <taxon>Bacilli</taxon>
        <taxon>Bacillales</taxon>
        <taxon>Alicyclobacillaceae</taxon>
        <taxon>Effusibacillus</taxon>
    </lineage>
</organism>
<dbReference type="InterPro" id="IPR002933">
    <property type="entry name" value="Peptidase_M20"/>
</dbReference>
<proteinExistence type="predicted"/>
<sequence>MLVGSHTVEGNKAFGPGILDMKGGIVQSLWAIKACGELGIPINKRIVFLCTSDEEIGSTSSRSLIEQEAEKVPLYLYLNHPPHAAEL</sequence>
<dbReference type="SUPFAM" id="SSF53187">
    <property type="entry name" value="Zn-dependent exopeptidases"/>
    <property type="match status" value="1"/>
</dbReference>
<protein>
    <recommendedName>
        <fullName evidence="3">M20/M25/M40 family metallo-hydrolase</fullName>
    </recommendedName>
</protein>
<dbReference type="Pfam" id="PF01546">
    <property type="entry name" value="Peptidase_M20"/>
    <property type="match status" value="1"/>
</dbReference>
<dbReference type="KEGG" id="eff:skT53_30260"/>
<gene>
    <name evidence="1" type="ORF">skT53_30260</name>
</gene>
<evidence type="ECO:0008006" key="3">
    <source>
        <dbReference type="Google" id="ProtNLM"/>
    </source>
</evidence>
<evidence type="ECO:0000313" key="1">
    <source>
        <dbReference type="EMBL" id="BCJ88041.1"/>
    </source>
</evidence>
<dbReference type="GO" id="GO:0016787">
    <property type="term" value="F:hydrolase activity"/>
    <property type="evidence" value="ECO:0007669"/>
    <property type="project" value="InterPro"/>
</dbReference>
<evidence type="ECO:0000313" key="2">
    <source>
        <dbReference type="Proteomes" id="UP000593802"/>
    </source>
</evidence>
<dbReference type="AlphaFoldDB" id="A0A7I8DJK9"/>
<keyword evidence="2" id="KW-1185">Reference proteome</keyword>